<dbReference type="CDD" id="cd17748">
    <property type="entry name" value="BRCT_DNA_ligase_like"/>
    <property type="match status" value="1"/>
</dbReference>
<dbReference type="PANTHER" id="PTHR32097:SF17">
    <property type="entry name" value="CAMP-BINDING PROTEIN 1-RELATED"/>
    <property type="match status" value="1"/>
</dbReference>
<dbReference type="Pfam" id="PF02342">
    <property type="entry name" value="TerD"/>
    <property type="match status" value="1"/>
</dbReference>
<dbReference type="InterPro" id="IPR036397">
    <property type="entry name" value="RNaseH_sf"/>
</dbReference>
<dbReference type="CDD" id="cd06974">
    <property type="entry name" value="TerD_like"/>
    <property type="match status" value="1"/>
</dbReference>
<dbReference type="InterPro" id="IPR051324">
    <property type="entry name" value="Stress/Tellurium_Resist"/>
</dbReference>
<dbReference type="InterPro" id="IPR036420">
    <property type="entry name" value="BRCT_dom_sf"/>
</dbReference>
<evidence type="ECO:0000256" key="1">
    <source>
        <dbReference type="SAM" id="MobiDB-lite"/>
    </source>
</evidence>
<feature type="compositionally biased region" description="Basic and acidic residues" evidence="1">
    <location>
        <begin position="261"/>
        <end position="274"/>
    </location>
</feature>
<dbReference type="InterPro" id="IPR013520">
    <property type="entry name" value="Ribonucl_H"/>
</dbReference>
<reference evidence="4" key="1">
    <citation type="journal article" date="2019" name="Int. J. Syst. Evol. Microbiol.">
        <title>The Global Catalogue of Microorganisms (GCM) 10K type strain sequencing project: providing services to taxonomists for standard genome sequencing and annotation.</title>
        <authorList>
            <consortium name="The Broad Institute Genomics Platform"/>
            <consortium name="The Broad Institute Genome Sequencing Center for Infectious Disease"/>
            <person name="Wu L."/>
            <person name="Ma J."/>
        </authorList>
    </citation>
    <scope>NUCLEOTIDE SEQUENCE [LARGE SCALE GENOMIC DNA]</scope>
    <source>
        <strain evidence="4">KCTC 42087</strain>
    </source>
</reference>
<feature type="compositionally biased region" description="Low complexity" evidence="1">
    <location>
        <begin position="296"/>
        <end position="311"/>
    </location>
</feature>
<dbReference type="SUPFAM" id="SSF53098">
    <property type="entry name" value="Ribonuclease H-like"/>
    <property type="match status" value="1"/>
</dbReference>
<feature type="compositionally biased region" description="Gly residues" evidence="1">
    <location>
        <begin position="312"/>
        <end position="326"/>
    </location>
</feature>
<proteinExistence type="predicted"/>
<feature type="domain" description="BRCT" evidence="2">
    <location>
        <begin position="321"/>
        <end position="394"/>
    </location>
</feature>
<dbReference type="Pfam" id="PF00929">
    <property type="entry name" value="RNase_T"/>
    <property type="match status" value="1"/>
</dbReference>
<dbReference type="InterPro" id="IPR003325">
    <property type="entry name" value="TerD"/>
</dbReference>
<dbReference type="InterPro" id="IPR012337">
    <property type="entry name" value="RNaseH-like_sf"/>
</dbReference>
<accession>A0ABW0ZTE9</accession>
<dbReference type="SUPFAM" id="SSF52113">
    <property type="entry name" value="BRCT domain"/>
    <property type="match status" value="1"/>
</dbReference>
<comment type="caution">
    <text evidence="3">The sequence shown here is derived from an EMBL/GenBank/DDBJ whole genome shotgun (WGS) entry which is preliminary data.</text>
</comment>
<dbReference type="Gene3D" id="3.40.50.10190">
    <property type="entry name" value="BRCT domain"/>
    <property type="match status" value="1"/>
</dbReference>
<feature type="region of interest" description="Disordered" evidence="1">
    <location>
        <begin position="296"/>
        <end position="327"/>
    </location>
</feature>
<dbReference type="Proteomes" id="UP001596074">
    <property type="component" value="Unassembled WGS sequence"/>
</dbReference>
<organism evidence="3 4">
    <name type="scientific">Actinomadura rugatobispora</name>
    <dbReference type="NCBI Taxonomy" id="1994"/>
    <lineage>
        <taxon>Bacteria</taxon>
        <taxon>Bacillati</taxon>
        <taxon>Actinomycetota</taxon>
        <taxon>Actinomycetes</taxon>
        <taxon>Streptosporangiales</taxon>
        <taxon>Thermomonosporaceae</taxon>
        <taxon>Actinomadura</taxon>
    </lineage>
</organism>
<dbReference type="RefSeq" id="WP_378279099.1">
    <property type="nucleotide sequence ID" value="NZ_JBHSON010000001.1"/>
</dbReference>
<dbReference type="Gene3D" id="3.30.420.10">
    <property type="entry name" value="Ribonuclease H-like superfamily/Ribonuclease H"/>
    <property type="match status" value="1"/>
</dbReference>
<dbReference type="SMART" id="SM00292">
    <property type="entry name" value="BRCT"/>
    <property type="match status" value="2"/>
</dbReference>
<evidence type="ECO:0000313" key="3">
    <source>
        <dbReference type="EMBL" id="MFC5744180.1"/>
    </source>
</evidence>
<keyword evidence="4" id="KW-1185">Reference proteome</keyword>
<dbReference type="EMBL" id="JBHSON010000001">
    <property type="protein sequence ID" value="MFC5744180.1"/>
    <property type="molecule type" value="Genomic_DNA"/>
</dbReference>
<dbReference type="PANTHER" id="PTHR32097">
    <property type="entry name" value="CAMP-BINDING PROTEIN 1-RELATED"/>
    <property type="match status" value="1"/>
</dbReference>
<protein>
    <submittedName>
        <fullName evidence="3">TerD family protein</fullName>
    </submittedName>
</protein>
<dbReference type="PROSITE" id="PS50172">
    <property type="entry name" value="BRCT"/>
    <property type="match status" value="1"/>
</dbReference>
<evidence type="ECO:0000313" key="4">
    <source>
        <dbReference type="Proteomes" id="UP001596074"/>
    </source>
</evidence>
<gene>
    <name evidence="3" type="ORF">ACFPZN_00985</name>
</gene>
<dbReference type="Pfam" id="PF00533">
    <property type="entry name" value="BRCT"/>
    <property type="match status" value="1"/>
</dbReference>
<dbReference type="InterPro" id="IPR001357">
    <property type="entry name" value="BRCT_dom"/>
</dbReference>
<sequence length="584" mass="60599">MQSSEHPGEWALVDVETSGFRAHEHRVLSLAIVTVGSDGARTGEFTTLLDPGCDPGPVHVHGLTAGRLRGAPRFEDVGGKVAELLRDRVMVAHNAPFDYGFLAHEFARAGLALPVRRRLCTLALNRRLAPPTSDLRLGTLAAHYGVAHAREHDALEDTRALAGVLRGSLASAAEMGVPLPLVPCPPKQNGAYRPRTSKVPCAYRNPGRLPDGGPLVQGMKVAVTGETGVPREELAARAAAAGLNVMSSVSRHTSALVAGDPRSDSGKARRAREEGVPVIDERTFVRLLGDVRAGVPHDAPAPAADAPEAAPQGGGNGGRGRKGGPLAGRRVLVVGGSHPQASGARGRVVELGGAAAVNLSASVTDVVVLAGGESDRRMARARALELPVYEGEWLRAPVPRPAPDRAADPFVLARGAVADLPVSAGATRWTVAASWAQHAACEVDVVAFAVDADEQVACDEDFVFYGAPESPDGAVRLSADGPAEQAVTVDLALLPAGVRRVVVAAAVDGDATFGDLGAVEIAAGPGRHARPLAQATLDAATTERTMLLAELYRRGTGWRLRAVGQGYGFGLDGLARLFGVDVAD</sequence>
<dbReference type="SMART" id="SM00479">
    <property type="entry name" value="EXOIII"/>
    <property type="match status" value="1"/>
</dbReference>
<feature type="region of interest" description="Disordered" evidence="1">
    <location>
        <begin position="252"/>
        <end position="274"/>
    </location>
</feature>
<dbReference type="Gene3D" id="2.60.60.30">
    <property type="entry name" value="sav2460 like domains"/>
    <property type="match status" value="1"/>
</dbReference>
<dbReference type="CDD" id="cd06127">
    <property type="entry name" value="DEDDh"/>
    <property type="match status" value="1"/>
</dbReference>
<evidence type="ECO:0000259" key="2">
    <source>
        <dbReference type="PROSITE" id="PS50172"/>
    </source>
</evidence>
<name>A0ABW0ZTE9_9ACTN</name>